<evidence type="ECO:0000259" key="10">
    <source>
        <dbReference type="SMART" id="SM01222"/>
    </source>
</evidence>
<dbReference type="EMBL" id="CP141614">
    <property type="protein sequence ID" value="WRP14081.1"/>
    <property type="molecule type" value="Genomic_DNA"/>
</dbReference>
<dbReference type="GO" id="GO:0030409">
    <property type="term" value="F:glutamate formimidoyltransferase activity"/>
    <property type="evidence" value="ECO:0007669"/>
    <property type="project" value="UniProtKB-EC"/>
</dbReference>
<gene>
    <name evidence="11" type="primary">ftcD</name>
    <name evidence="11" type="ORF">VLY81_11715</name>
</gene>
<feature type="region of interest" description="Disordered" evidence="8">
    <location>
        <begin position="152"/>
        <end position="172"/>
    </location>
</feature>
<dbReference type="NCBIfam" id="TIGR02024">
    <property type="entry name" value="FtcD"/>
    <property type="match status" value="1"/>
</dbReference>
<dbReference type="InterPro" id="IPR051623">
    <property type="entry name" value="FTCD"/>
</dbReference>
<dbReference type="InterPro" id="IPR012886">
    <property type="entry name" value="Formiminotransferase_N"/>
</dbReference>
<evidence type="ECO:0000256" key="5">
    <source>
        <dbReference type="ARBA" id="ARBA00022679"/>
    </source>
</evidence>
<evidence type="ECO:0000256" key="3">
    <source>
        <dbReference type="ARBA" id="ARBA00012252"/>
    </source>
</evidence>
<dbReference type="Gene3D" id="3.30.70.670">
    <property type="entry name" value="Formiminotransferase, C-terminal subdomain"/>
    <property type="match status" value="1"/>
</dbReference>
<evidence type="ECO:0000256" key="2">
    <source>
        <dbReference type="ARBA" id="ARBA00005082"/>
    </source>
</evidence>
<evidence type="ECO:0000256" key="7">
    <source>
        <dbReference type="ARBA" id="ARBA00022954"/>
    </source>
</evidence>
<proteinExistence type="predicted"/>
<dbReference type="SMART" id="SM01221">
    <property type="entry name" value="FTCD"/>
    <property type="match status" value="1"/>
</dbReference>
<evidence type="ECO:0000313" key="11">
    <source>
        <dbReference type="EMBL" id="WRP14081.1"/>
    </source>
</evidence>
<dbReference type="EC" id="2.1.2.5" evidence="3"/>
<keyword evidence="12" id="KW-1185">Reference proteome</keyword>
<keyword evidence="7" id="KW-0290">Folate-binding</keyword>
<dbReference type="SMART" id="SM01222">
    <property type="entry name" value="FTCD_N"/>
    <property type="match status" value="1"/>
</dbReference>
<keyword evidence="4" id="KW-0963">Cytoplasm</keyword>
<feature type="domain" description="Formiminotransferase C-terminal subdomain" evidence="9">
    <location>
        <begin position="183"/>
        <end position="298"/>
    </location>
</feature>
<evidence type="ECO:0000259" key="9">
    <source>
        <dbReference type="SMART" id="SM01221"/>
    </source>
</evidence>
<dbReference type="InterPro" id="IPR004227">
    <property type="entry name" value="Formiminotransferase_cat"/>
</dbReference>
<evidence type="ECO:0000256" key="8">
    <source>
        <dbReference type="SAM" id="MobiDB-lite"/>
    </source>
</evidence>
<evidence type="ECO:0000256" key="1">
    <source>
        <dbReference type="ARBA" id="ARBA00004496"/>
    </source>
</evidence>
<dbReference type="PANTHER" id="PTHR12234">
    <property type="entry name" value="FORMIMINOTRANSFERASE-CYCLODEAMINASE"/>
    <property type="match status" value="1"/>
</dbReference>
<dbReference type="PANTHER" id="PTHR12234:SF8">
    <property type="entry name" value="FORMIMINOTRANSFERASE-CYCLODEAMINASE"/>
    <property type="match status" value="1"/>
</dbReference>
<name>A0ABZ1BMM7_9FIRM</name>
<comment type="subcellular location">
    <subcellularLocation>
        <location evidence="1">Cytoplasm</location>
    </subcellularLocation>
</comment>
<dbReference type="InterPro" id="IPR037070">
    <property type="entry name" value="Formiminotransferase_C_sf"/>
</dbReference>
<dbReference type="Gene3D" id="3.30.990.10">
    <property type="entry name" value="Formiminotransferase, N-terminal subdomain"/>
    <property type="match status" value="1"/>
</dbReference>
<keyword evidence="5 11" id="KW-0808">Transferase</keyword>
<dbReference type="Pfam" id="PF07837">
    <property type="entry name" value="FTCD_N"/>
    <property type="match status" value="1"/>
</dbReference>
<keyword evidence="6" id="KW-0369">Histidine metabolism</keyword>
<comment type="pathway">
    <text evidence="2">Amino-acid degradation; L-histidine degradation into L-glutamate; L-glutamate from N-formimidoyl-L-glutamate (transferase route): step 1/1.</text>
</comment>
<protein>
    <recommendedName>
        <fullName evidence="3">glutamate formimidoyltransferase</fullName>
        <ecNumber evidence="3">2.1.2.5</ecNumber>
    </recommendedName>
</protein>
<dbReference type="RefSeq" id="WP_324668373.1">
    <property type="nucleotide sequence ID" value="NZ_CP141614.1"/>
</dbReference>
<dbReference type="Proteomes" id="UP001333102">
    <property type="component" value="Chromosome"/>
</dbReference>
<evidence type="ECO:0000256" key="6">
    <source>
        <dbReference type="ARBA" id="ARBA00022808"/>
    </source>
</evidence>
<organism evidence="11 12">
    <name type="scientific">Geochorda subterranea</name>
    <dbReference type="NCBI Taxonomy" id="3109564"/>
    <lineage>
        <taxon>Bacteria</taxon>
        <taxon>Bacillati</taxon>
        <taxon>Bacillota</taxon>
        <taxon>Limnochordia</taxon>
        <taxon>Limnochordales</taxon>
        <taxon>Geochordaceae</taxon>
        <taxon>Geochorda</taxon>
    </lineage>
</organism>
<evidence type="ECO:0000313" key="12">
    <source>
        <dbReference type="Proteomes" id="UP001333102"/>
    </source>
</evidence>
<dbReference type="InterPro" id="IPR022384">
    <property type="entry name" value="FormiminoTrfase_cat_dom_sf"/>
</dbReference>
<dbReference type="InterPro" id="IPR037064">
    <property type="entry name" value="Formiminotransferase_N_sf"/>
</dbReference>
<dbReference type="InterPro" id="IPR013802">
    <property type="entry name" value="Formiminotransferase_C"/>
</dbReference>
<sequence>MRPVLVECVPNFSEGRRPEVVAAIAQSIGRVPGVHVLDIESDEDHHRCVVTYVGPLEPVLEAAFAGVQEAVRRIDLRTHQGSHPRIGAADVVPLVPIRGITLEELVPAARRLGERIARELGVPVFLYGEAATSPRRRDLSFLRRGNFEGLQAAMDGDPERRPDFGPPTVHPTAGGTVVGVRPALIAYNVELGTDDVEVARAIARRVREAGGGLVNVRAIGVKLERRGTTQISMNLLDYRKTPIYRAFELVAAEARRYGVEIRSSQVVGLVPEDALVECAEYYLRLDATWSRRQILERRLMELEAAEAERRPTDPAPGAEPSAG</sequence>
<feature type="domain" description="Formiminotransferase N-terminal subdomain" evidence="10">
    <location>
        <begin position="4"/>
        <end position="182"/>
    </location>
</feature>
<evidence type="ECO:0000256" key="4">
    <source>
        <dbReference type="ARBA" id="ARBA00022490"/>
    </source>
</evidence>
<dbReference type="SUPFAM" id="SSF55116">
    <property type="entry name" value="Formiminotransferase domain of formiminotransferase-cyclodeaminase"/>
    <property type="match status" value="2"/>
</dbReference>
<accession>A0ABZ1BMM7</accession>
<reference evidence="12" key="1">
    <citation type="submission" date="2023-12" db="EMBL/GenBank/DDBJ databases">
        <title>Novel isolates from deep terrestrial aquifers shed light on the physiology and ecology of the class Limnochordia.</title>
        <authorList>
            <person name="Karnachuk O.V."/>
            <person name="Lukina A.P."/>
            <person name="Avakyan M.R."/>
            <person name="Kadnikov V."/>
            <person name="Begmatov S."/>
            <person name="Beletsky A.V."/>
            <person name="Mardanov A.V."/>
            <person name="Ravin N.V."/>
        </authorList>
    </citation>
    <scope>NUCLEOTIDE SEQUENCE [LARGE SCALE GENOMIC DNA]</scope>
    <source>
        <strain evidence="12">LN</strain>
    </source>
</reference>
<dbReference type="Pfam" id="PF02971">
    <property type="entry name" value="FTCD"/>
    <property type="match status" value="1"/>
</dbReference>